<dbReference type="Gene3D" id="1.25.40.20">
    <property type="entry name" value="Ankyrin repeat-containing domain"/>
    <property type="match status" value="2"/>
</dbReference>
<dbReference type="SUPFAM" id="SSF48403">
    <property type="entry name" value="Ankyrin repeat"/>
    <property type="match status" value="1"/>
</dbReference>
<dbReference type="InterPro" id="IPR002110">
    <property type="entry name" value="Ankyrin_rpt"/>
</dbReference>
<organism evidence="1 2">
    <name type="scientific">Thalassiosira oceanica</name>
    <name type="common">Marine diatom</name>
    <dbReference type="NCBI Taxonomy" id="159749"/>
    <lineage>
        <taxon>Eukaryota</taxon>
        <taxon>Sar</taxon>
        <taxon>Stramenopiles</taxon>
        <taxon>Ochrophyta</taxon>
        <taxon>Bacillariophyta</taxon>
        <taxon>Coscinodiscophyceae</taxon>
        <taxon>Thalassiosirophycidae</taxon>
        <taxon>Thalassiosirales</taxon>
        <taxon>Thalassiosiraceae</taxon>
        <taxon>Thalassiosira</taxon>
    </lineage>
</organism>
<reference evidence="1 2" key="1">
    <citation type="journal article" date="2012" name="Genome Biol.">
        <title>Genome and low-iron response of an oceanic diatom adapted to chronic iron limitation.</title>
        <authorList>
            <person name="Lommer M."/>
            <person name="Specht M."/>
            <person name="Roy A.S."/>
            <person name="Kraemer L."/>
            <person name="Andreson R."/>
            <person name="Gutowska M.A."/>
            <person name="Wolf J."/>
            <person name="Bergner S.V."/>
            <person name="Schilhabel M.B."/>
            <person name="Klostermeier U.C."/>
            <person name="Beiko R.G."/>
            <person name="Rosenstiel P."/>
            <person name="Hippler M."/>
            <person name="Laroche J."/>
        </authorList>
    </citation>
    <scope>NUCLEOTIDE SEQUENCE [LARGE SCALE GENOMIC DNA]</scope>
    <source>
        <strain evidence="1 2">CCMP1005</strain>
    </source>
</reference>
<dbReference type="SMART" id="SM00248">
    <property type="entry name" value="ANK"/>
    <property type="match status" value="5"/>
</dbReference>
<dbReference type="Proteomes" id="UP000266841">
    <property type="component" value="Unassembled WGS sequence"/>
</dbReference>
<dbReference type="AlphaFoldDB" id="K0RE59"/>
<protein>
    <submittedName>
        <fullName evidence="1">Uncharacterized protein</fullName>
    </submittedName>
</protein>
<dbReference type="OrthoDB" id="10254686at2759"/>
<evidence type="ECO:0000313" key="2">
    <source>
        <dbReference type="Proteomes" id="UP000266841"/>
    </source>
</evidence>
<proteinExistence type="predicted"/>
<sequence>MTFPWSQELPRLDSTRGDEATIERFAKPEAHYASLLEDMCASDAVSLGLLEPLLESMKGVMSEDYWNTDSRPAFSLCANRSVSLELFELLLEYFPTAASFTSSQFCNFREESPERLHQGFCADAYLLHIACANEFCPDLILKLLLKTNPSALSTKCVIGSGSYWLASQDGTPFGGYFGYIVDGTPLHYLFKMRSSLRLSTAQMVVGCDPSVVGIMGVGRDSYGEELVTPPLHCLLQNESIGEMGEILRYILQLMKEQCIEATSNAVKIILEEIPDFPVLFGDGVEHPVHCLCRDWRDNDKIVDYDKIVDSESIGILDLLVEFDRDCLQIASNALDRELPLHLAIGHRGIDFVKHLVDLYPEAVQKEDGQGMVPFHHACFEGGIDVCKFLLELWPESLTKVDNYGRAPIHFAAAGSAAGVIRFLLERDSTLASIATSQHELPLHLCCNPVVCREDHKEVLQVLFDAHPKAICMKTGTDAELGANKLPIELMNYELVANHNPKKRLYMEQQMQYYRLSQDIQALTTPDQLGELALHREIRNGATLGATKLLVWGYPDAVQEVNANGDYPLHIACARMDGFEAVTYLMELHPPALSSRNGEGLLPLDILSATQSQEGDTIQYIRLPQRFKGRLIVDQVLAKNEEWSALHNQIDAERTAANKIRSPRLFQKRSPVGCDGAYLKQPFSKYCDSKRNNCLGSRDLLKYCPVHRCDEDVLVRPADHRATSRPSALRRRAGSTLRVGARSEASAWAKKLGEVLGEVTGIAQLRSSNAASVKKTFPRTALGGLREPCPACTFLTFSHKKLLSLDYALERGRIQVVPVTPPYLAD</sequence>
<dbReference type="InterPro" id="IPR036770">
    <property type="entry name" value="Ankyrin_rpt-contain_sf"/>
</dbReference>
<dbReference type="EMBL" id="AGNL01041523">
    <property type="protein sequence ID" value="EJK51510.1"/>
    <property type="molecule type" value="Genomic_DNA"/>
</dbReference>
<dbReference type="eggNOG" id="KOG0504">
    <property type="taxonomic scope" value="Eukaryota"/>
</dbReference>
<comment type="caution">
    <text evidence="1">The sequence shown here is derived from an EMBL/GenBank/DDBJ whole genome shotgun (WGS) entry which is preliminary data.</text>
</comment>
<keyword evidence="2" id="KW-1185">Reference proteome</keyword>
<name>K0RE59_THAOC</name>
<dbReference type="PANTHER" id="PTHR24121:SF23">
    <property type="entry name" value="NO MECHANORECEPTOR POTENTIAL C, ISOFORM H"/>
    <property type="match status" value="1"/>
</dbReference>
<accession>K0RE59</accession>
<dbReference type="PANTHER" id="PTHR24121">
    <property type="entry name" value="NO MECHANORECEPTOR POTENTIAL C, ISOFORM D-RELATED"/>
    <property type="match status" value="1"/>
</dbReference>
<gene>
    <name evidence="1" type="ORF">THAOC_29317</name>
</gene>
<evidence type="ECO:0000313" key="1">
    <source>
        <dbReference type="EMBL" id="EJK51510.1"/>
    </source>
</evidence>